<dbReference type="PANTHER" id="PTHR43095:SF5">
    <property type="entry name" value="XYLULOSE KINASE"/>
    <property type="match status" value="1"/>
</dbReference>
<dbReference type="SUPFAM" id="SSF53067">
    <property type="entry name" value="Actin-like ATPase domain"/>
    <property type="match status" value="2"/>
</dbReference>
<dbReference type="Gene3D" id="3.30.420.40">
    <property type="match status" value="2"/>
</dbReference>
<evidence type="ECO:0000313" key="7">
    <source>
        <dbReference type="Proteomes" id="UP000466864"/>
    </source>
</evidence>
<dbReference type="InterPro" id="IPR018484">
    <property type="entry name" value="FGGY_N"/>
</dbReference>
<comment type="similarity">
    <text evidence="1">Belongs to the FGGY kinase family.</text>
</comment>
<dbReference type="Proteomes" id="UP000466864">
    <property type="component" value="Unassembled WGS sequence"/>
</dbReference>
<dbReference type="PANTHER" id="PTHR43095">
    <property type="entry name" value="SUGAR KINASE"/>
    <property type="match status" value="1"/>
</dbReference>
<dbReference type="EMBL" id="VUMV01000001">
    <property type="protein sequence ID" value="MST80726.1"/>
    <property type="molecule type" value="Genomic_DNA"/>
</dbReference>
<keyword evidence="2" id="KW-0808">Transferase</keyword>
<dbReference type="AlphaFoldDB" id="A0A7X2TNF4"/>
<dbReference type="CDD" id="cd07809">
    <property type="entry name" value="ASKHA_NBD_FGGY_BaXK-like"/>
    <property type="match status" value="1"/>
</dbReference>
<evidence type="ECO:0000313" key="6">
    <source>
        <dbReference type="EMBL" id="MST80726.1"/>
    </source>
</evidence>
<dbReference type="GO" id="GO:0016301">
    <property type="term" value="F:kinase activity"/>
    <property type="evidence" value="ECO:0007669"/>
    <property type="project" value="UniProtKB-KW"/>
</dbReference>
<keyword evidence="3 6" id="KW-0418">Kinase</keyword>
<organism evidence="6 7">
    <name type="scientific">Bilifractor porci</name>
    <dbReference type="NCBI Taxonomy" id="2606636"/>
    <lineage>
        <taxon>Bacteria</taxon>
        <taxon>Bacillati</taxon>
        <taxon>Bacillota</taxon>
        <taxon>Clostridia</taxon>
        <taxon>Lachnospirales</taxon>
        <taxon>Lachnospiraceae</taxon>
        <taxon>Bilifractor</taxon>
    </lineage>
</organism>
<dbReference type="InterPro" id="IPR043129">
    <property type="entry name" value="ATPase_NBD"/>
</dbReference>
<comment type="caution">
    <text evidence="6">The sequence shown here is derived from an EMBL/GenBank/DDBJ whole genome shotgun (WGS) entry which is preliminary data.</text>
</comment>
<evidence type="ECO:0000259" key="5">
    <source>
        <dbReference type="Pfam" id="PF02782"/>
    </source>
</evidence>
<reference evidence="6 7" key="1">
    <citation type="submission" date="2019-08" db="EMBL/GenBank/DDBJ databases">
        <title>In-depth cultivation of the pig gut microbiome towards novel bacterial diversity and tailored functional studies.</title>
        <authorList>
            <person name="Wylensek D."/>
            <person name="Hitch T.C.A."/>
            <person name="Clavel T."/>
        </authorList>
    </citation>
    <scope>NUCLEOTIDE SEQUENCE [LARGE SCALE GENOMIC DNA]</scope>
    <source>
        <strain evidence="6 7">Oil+RF-744-WCA-WT-13</strain>
    </source>
</reference>
<dbReference type="InterPro" id="IPR050406">
    <property type="entry name" value="FGGY_Carb_Kinase"/>
</dbReference>
<dbReference type="InterPro" id="IPR018485">
    <property type="entry name" value="FGGY_C"/>
</dbReference>
<sequence length="534" mass="58877">MNRGNGAEVIAQGQTALGIELGSTRIKSVLTDYSGRVLAVGFYDWENSLINGVWTYSLEDIHAGLRGSYSSLREEVNKKYGVALKRTGAIGISAMMHGYMALDKDGRQLAPFQTWRNTNTQQAADELTELFRFNIPLRWSIAHLYQRILDGEELVKKLDYVVTLSGYIHRLLTGERVLGIGDAAGMFPIDSEKRDYDQRMVEQFDRLIEKYHFSWKLRDIFPKVLSAGEQAGFLTEEGAAFLDESGQLEAGIPLCPPEGDAGTGMVATNSVAVRTGNVSAGTSTFAMIVLEKPLRKLHREIDMVTTPTGYPCAMSHANNGTSDLNAWIGIFREFCELMGIQADTGELFQKLYAHSLEGDPDCGGLMAYGYYSGENVTMINEGRLAFLRTPSSRFNLANFMRVNLYTSLGAVKLGMDILMKDEEVKIDRLTGHGGLFKTKGVAQRYLSASVNAPVTVMDTANEGGAWGIALLAAFLADGKGMTLEEYLDKRIFSGVHGTTVMAAPEEVQGYEIFTERYKKGLAVEKAAIRAMDWK</sequence>
<accession>A0A7X2TNF4</accession>
<protein>
    <submittedName>
        <fullName evidence="6">FGGY-family carbohydrate kinase</fullName>
    </submittedName>
</protein>
<dbReference type="GO" id="GO:0005975">
    <property type="term" value="P:carbohydrate metabolic process"/>
    <property type="evidence" value="ECO:0007669"/>
    <property type="project" value="InterPro"/>
</dbReference>
<dbReference type="Pfam" id="PF00370">
    <property type="entry name" value="FGGY_N"/>
    <property type="match status" value="1"/>
</dbReference>
<evidence type="ECO:0000256" key="2">
    <source>
        <dbReference type="ARBA" id="ARBA00022679"/>
    </source>
</evidence>
<proteinExistence type="inferred from homology"/>
<feature type="domain" description="Carbohydrate kinase FGGY N-terminal" evidence="4">
    <location>
        <begin position="16"/>
        <end position="241"/>
    </location>
</feature>
<evidence type="ECO:0000256" key="1">
    <source>
        <dbReference type="ARBA" id="ARBA00009156"/>
    </source>
</evidence>
<gene>
    <name evidence="6" type="ORF">FYJ60_00035</name>
</gene>
<evidence type="ECO:0000259" key="4">
    <source>
        <dbReference type="Pfam" id="PF00370"/>
    </source>
</evidence>
<evidence type="ECO:0000256" key="3">
    <source>
        <dbReference type="ARBA" id="ARBA00022777"/>
    </source>
</evidence>
<dbReference type="RefSeq" id="WP_154456550.1">
    <property type="nucleotide sequence ID" value="NZ_VUMV01000001.1"/>
</dbReference>
<feature type="domain" description="Carbohydrate kinase FGGY C-terminal" evidence="5">
    <location>
        <begin position="277"/>
        <end position="474"/>
    </location>
</feature>
<name>A0A7X2TNF4_9FIRM</name>
<dbReference type="Pfam" id="PF02782">
    <property type="entry name" value="FGGY_C"/>
    <property type="match status" value="1"/>
</dbReference>
<keyword evidence="7" id="KW-1185">Reference proteome</keyword>